<dbReference type="EMBL" id="JACAZI010000009">
    <property type="protein sequence ID" value="KAF7352163.1"/>
    <property type="molecule type" value="Genomic_DNA"/>
</dbReference>
<dbReference type="Proteomes" id="UP000620124">
    <property type="component" value="Unassembled WGS sequence"/>
</dbReference>
<gene>
    <name evidence="3" type="ORF">MVEN_01179500</name>
</gene>
<dbReference type="AlphaFoldDB" id="A0A8H6Y2L6"/>
<protein>
    <submittedName>
        <fullName evidence="3">Uncharacterized protein</fullName>
    </submittedName>
</protein>
<evidence type="ECO:0000256" key="1">
    <source>
        <dbReference type="SAM" id="MobiDB-lite"/>
    </source>
</evidence>
<name>A0A8H6Y2L6_9AGAR</name>
<keyword evidence="2" id="KW-0472">Membrane</keyword>
<keyword evidence="4" id="KW-1185">Reference proteome</keyword>
<feature type="compositionally biased region" description="Low complexity" evidence="1">
    <location>
        <begin position="216"/>
        <end position="244"/>
    </location>
</feature>
<comment type="caution">
    <text evidence="3">The sequence shown here is derived from an EMBL/GenBank/DDBJ whole genome shotgun (WGS) entry which is preliminary data.</text>
</comment>
<evidence type="ECO:0000313" key="4">
    <source>
        <dbReference type="Proteomes" id="UP000620124"/>
    </source>
</evidence>
<dbReference type="OrthoDB" id="2432613at2759"/>
<sequence>MSQNGMDRKDRILAFGLVDAHLTRESNAVSVPTAPPRVSRPPSPPALHIGFGLGSHSVLQPWMSMMVSLSSIVVLGFASFAGVRATPRPFFTTPSATVGFTGGQPANITWTLVDFPGLPTFGNAKATVSSASPLLNSTLQLISDNVDINTLFLPFTPDPSIGPNGRYYFIVFESLNDNSSFRIESFSPAFTLSGMTGSFNMSIVSTSDGQLTSGHVPPTTSTGSATGSGSVSASATNSANATGTPAPAENVAASVFVGGYRKLWLAIVMGIFCI</sequence>
<keyword evidence="2" id="KW-0812">Transmembrane</keyword>
<evidence type="ECO:0000313" key="3">
    <source>
        <dbReference type="EMBL" id="KAF7352163.1"/>
    </source>
</evidence>
<accession>A0A8H6Y2L6</accession>
<proteinExistence type="predicted"/>
<keyword evidence="2" id="KW-1133">Transmembrane helix</keyword>
<evidence type="ECO:0000256" key="2">
    <source>
        <dbReference type="SAM" id="Phobius"/>
    </source>
</evidence>
<feature type="region of interest" description="Disordered" evidence="1">
    <location>
        <begin position="210"/>
        <end position="244"/>
    </location>
</feature>
<feature type="transmembrane region" description="Helical" evidence="2">
    <location>
        <begin position="62"/>
        <end position="83"/>
    </location>
</feature>
<reference evidence="3" key="1">
    <citation type="submission" date="2020-05" db="EMBL/GenBank/DDBJ databases">
        <title>Mycena genomes resolve the evolution of fungal bioluminescence.</title>
        <authorList>
            <person name="Tsai I.J."/>
        </authorList>
    </citation>
    <scope>NUCLEOTIDE SEQUENCE</scope>
    <source>
        <strain evidence="3">CCC161011</strain>
    </source>
</reference>
<organism evidence="3 4">
    <name type="scientific">Mycena venus</name>
    <dbReference type="NCBI Taxonomy" id="2733690"/>
    <lineage>
        <taxon>Eukaryota</taxon>
        <taxon>Fungi</taxon>
        <taxon>Dikarya</taxon>
        <taxon>Basidiomycota</taxon>
        <taxon>Agaricomycotina</taxon>
        <taxon>Agaricomycetes</taxon>
        <taxon>Agaricomycetidae</taxon>
        <taxon>Agaricales</taxon>
        <taxon>Marasmiineae</taxon>
        <taxon>Mycenaceae</taxon>
        <taxon>Mycena</taxon>
    </lineage>
</organism>